<evidence type="ECO:0000259" key="2">
    <source>
        <dbReference type="SMART" id="SM00729"/>
    </source>
</evidence>
<dbReference type="InterPro" id="IPR007197">
    <property type="entry name" value="rSAM"/>
</dbReference>
<dbReference type="PANTHER" id="PTHR13932:SF6">
    <property type="entry name" value="OXYGEN-INDEPENDENT COPROPORPHYRINOGEN III OXIDASE"/>
    <property type="match status" value="1"/>
</dbReference>
<dbReference type="AlphaFoldDB" id="A0A4D7CBU7"/>
<dbReference type="InterPro" id="IPR034505">
    <property type="entry name" value="Coproporphyrinogen-III_oxidase"/>
</dbReference>
<dbReference type="CDD" id="cd01335">
    <property type="entry name" value="Radical_SAM"/>
    <property type="match status" value="1"/>
</dbReference>
<accession>A0A4D7CBU7</accession>
<dbReference type="Proteomes" id="UP000298714">
    <property type="component" value="Chromosome"/>
</dbReference>
<dbReference type="GO" id="GO:0051539">
    <property type="term" value="F:4 iron, 4 sulfur cluster binding"/>
    <property type="evidence" value="ECO:0007669"/>
    <property type="project" value="TreeGrafter"/>
</dbReference>
<dbReference type="GO" id="GO:0006782">
    <property type="term" value="P:protoporphyrinogen IX biosynthetic process"/>
    <property type="evidence" value="ECO:0007669"/>
    <property type="project" value="TreeGrafter"/>
</dbReference>
<evidence type="ECO:0000313" key="4">
    <source>
        <dbReference type="Proteomes" id="UP000298714"/>
    </source>
</evidence>
<gene>
    <name evidence="3" type="ORF">E6W36_14065</name>
</gene>
<reference evidence="4" key="1">
    <citation type="submission" date="2019-04" db="EMBL/GenBank/DDBJ databases">
        <title>Complete genome sequence of Sphingomonas sp. W1-2-3.</title>
        <authorList>
            <person name="Im W.T."/>
        </authorList>
    </citation>
    <scope>NUCLEOTIDE SEQUENCE [LARGE SCALE GENOMIC DNA]</scope>
    <source>
        <strain evidence="4">W1-2-3</strain>
    </source>
</reference>
<dbReference type="GO" id="GO:0051989">
    <property type="term" value="F:coproporphyrinogen dehydrogenase activity"/>
    <property type="evidence" value="ECO:0007669"/>
    <property type="project" value="TreeGrafter"/>
</dbReference>
<dbReference type="PANTHER" id="PTHR13932">
    <property type="entry name" value="COPROPORPHYRINIGEN III OXIDASE"/>
    <property type="match status" value="1"/>
</dbReference>
<protein>
    <submittedName>
        <fullName evidence="3">Radical SAM protein</fullName>
    </submittedName>
</protein>
<dbReference type="KEGG" id="hgn:E6W36_14065"/>
<dbReference type="Pfam" id="PF04055">
    <property type="entry name" value="Radical_SAM"/>
    <property type="match status" value="1"/>
</dbReference>
<keyword evidence="4" id="KW-1185">Reference proteome</keyword>
<evidence type="ECO:0000313" key="3">
    <source>
        <dbReference type="EMBL" id="QCI80226.1"/>
    </source>
</evidence>
<dbReference type="GO" id="GO:0005737">
    <property type="term" value="C:cytoplasm"/>
    <property type="evidence" value="ECO:0007669"/>
    <property type="project" value="TreeGrafter"/>
</dbReference>
<dbReference type="InterPro" id="IPR058240">
    <property type="entry name" value="rSAM_sf"/>
</dbReference>
<dbReference type="SFLD" id="SFLDS00029">
    <property type="entry name" value="Radical_SAM"/>
    <property type="match status" value="1"/>
</dbReference>
<organism evidence="3 4">
    <name type="scientific">Hankyongella ginsenosidimutans</name>
    <dbReference type="NCBI Taxonomy" id="1763828"/>
    <lineage>
        <taxon>Bacteria</taxon>
        <taxon>Pseudomonadati</taxon>
        <taxon>Pseudomonadota</taxon>
        <taxon>Alphaproteobacteria</taxon>
        <taxon>Sphingomonadales</taxon>
        <taxon>Sphingomonadaceae</taxon>
        <taxon>Hankyongella</taxon>
    </lineage>
</organism>
<keyword evidence="1" id="KW-0560">Oxidoreductase</keyword>
<dbReference type="SMART" id="SM00729">
    <property type="entry name" value="Elp3"/>
    <property type="match status" value="1"/>
</dbReference>
<proteinExistence type="predicted"/>
<feature type="domain" description="Elp3/MiaA/NifB-like radical SAM core" evidence="2">
    <location>
        <begin position="46"/>
        <end position="261"/>
    </location>
</feature>
<dbReference type="InterPro" id="IPR006638">
    <property type="entry name" value="Elp3/MiaA/NifB-like_rSAM"/>
</dbReference>
<name>A0A4D7CBU7_9SPHN</name>
<sequence>MRDSWLPFLTRTLPRYTSYPTAADFHDGVGNADREQALHLVSLYEPLSLYIHVPFCAQLCWYCGCSMTVGNNAERVQRYVEALRAEIAHIGRELAGHGRVVTVHFGGGTPNFLAIAQLDSILEAIEQHIGLTDGVSIAIELDPRLADVAQARALAALGVTRVSLGVQDTDATVQRQINRIQPLNHIARVTGPAHCGDRRYRLRSHLRAPGADSRHGLPDCRECHRAGPGSAGGLRLRPRPAYAAASAHDRHSEARRWRHAPGASRADVGPIVGPAISRLALTISPALNRALPLPPRKVN</sequence>
<dbReference type="EMBL" id="CP039704">
    <property type="protein sequence ID" value="QCI80226.1"/>
    <property type="molecule type" value="Genomic_DNA"/>
</dbReference>
<dbReference type="SUPFAM" id="SSF102114">
    <property type="entry name" value="Radical SAM enzymes"/>
    <property type="match status" value="1"/>
</dbReference>
<evidence type="ECO:0000256" key="1">
    <source>
        <dbReference type="ARBA" id="ARBA00023002"/>
    </source>
</evidence>